<evidence type="ECO:0000256" key="4">
    <source>
        <dbReference type="ARBA" id="ARBA00022538"/>
    </source>
</evidence>
<keyword evidence="3" id="KW-1003">Cell membrane</keyword>
<feature type="transmembrane region" description="Helical" evidence="10">
    <location>
        <begin position="358"/>
        <end position="378"/>
    </location>
</feature>
<sequence length="453" mass="48698">MEQKSEAANLLDVTRWKLTPYQVLSLSFAGLILAGAFLLMMPLASATGQSLSFVDALFTSTSAVCVTGLSIVDTGAYFSRFGQIVLILLIQAGGLGIMTMATLMALLMRKKIQLRERLVMQEALNQLTFAGIVRLTKYVIQVTLAIEFTGGTILAVRWYPEYGLEGIYFGYWHAISSFCNAGFDLFGGYQGLTGHVEDVTVNLSVSVMVILGGIGFAVLADLWENKKFAACSLHTKVVLATSGFLIAFGAIVVFLLEYDNPNTLGALSLKGKLLGSYFQAVTPRSAGYHTLNIADLQRATQFFLIILMFIGASPASTGGGVKTTTFAVLSAAIWALIRGKNDAELFQRRISQNIIYKSFAVVFIAAALVIFVTMMLSVSEDLPFLAILFEVVSAFGTVGLSMGITASLSDWGKVLIAITMFAGRVGPVTLALALALRTKKSPVQYPEGKITIG</sequence>
<keyword evidence="7 10" id="KW-1133">Transmembrane helix</keyword>
<dbReference type="EMBL" id="FNHB01000001">
    <property type="protein sequence ID" value="SDL49073.1"/>
    <property type="molecule type" value="Genomic_DNA"/>
</dbReference>
<dbReference type="PANTHER" id="PTHR32024:SF1">
    <property type="entry name" value="KTR SYSTEM POTASSIUM UPTAKE PROTEIN B"/>
    <property type="match status" value="1"/>
</dbReference>
<feature type="transmembrane region" description="Helical" evidence="10">
    <location>
        <begin position="414"/>
        <end position="436"/>
    </location>
</feature>
<protein>
    <submittedName>
        <fullName evidence="11">Trk system potassium uptake protein TrkH</fullName>
    </submittedName>
</protein>
<evidence type="ECO:0000313" key="12">
    <source>
        <dbReference type="Proteomes" id="UP000214880"/>
    </source>
</evidence>
<dbReference type="InterPro" id="IPR004772">
    <property type="entry name" value="TrkH"/>
</dbReference>
<feature type="transmembrane region" description="Helical" evidence="10">
    <location>
        <begin position="53"/>
        <end position="72"/>
    </location>
</feature>
<evidence type="ECO:0000256" key="3">
    <source>
        <dbReference type="ARBA" id="ARBA00022475"/>
    </source>
</evidence>
<dbReference type="GO" id="GO:0015379">
    <property type="term" value="F:potassium:chloride symporter activity"/>
    <property type="evidence" value="ECO:0007669"/>
    <property type="project" value="InterPro"/>
</dbReference>
<organism evidence="11 12">
    <name type="scientific">Dendrosporobacter quercicolus</name>
    <dbReference type="NCBI Taxonomy" id="146817"/>
    <lineage>
        <taxon>Bacteria</taxon>
        <taxon>Bacillati</taxon>
        <taxon>Bacillota</taxon>
        <taxon>Negativicutes</taxon>
        <taxon>Selenomonadales</taxon>
        <taxon>Sporomusaceae</taxon>
        <taxon>Dendrosporobacter</taxon>
    </lineage>
</organism>
<feature type="transmembrane region" description="Helical" evidence="10">
    <location>
        <begin position="304"/>
        <end position="337"/>
    </location>
</feature>
<dbReference type="RefSeq" id="WP_422699896.1">
    <property type="nucleotide sequence ID" value="NZ_FNHB01000001.1"/>
</dbReference>
<feature type="transmembrane region" description="Helical" evidence="10">
    <location>
        <begin position="138"/>
        <end position="159"/>
    </location>
</feature>
<dbReference type="STRING" id="146817.SAMN04488502_10137"/>
<evidence type="ECO:0000256" key="8">
    <source>
        <dbReference type="ARBA" id="ARBA00023065"/>
    </source>
</evidence>
<feature type="transmembrane region" description="Helical" evidence="10">
    <location>
        <begin position="384"/>
        <end position="402"/>
    </location>
</feature>
<evidence type="ECO:0000313" key="11">
    <source>
        <dbReference type="EMBL" id="SDL49073.1"/>
    </source>
</evidence>
<feature type="transmembrane region" description="Helical" evidence="10">
    <location>
        <begin position="20"/>
        <end position="41"/>
    </location>
</feature>
<dbReference type="AlphaFoldDB" id="A0A1G9KI63"/>
<dbReference type="PANTHER" id="PTHR32024">
    <property type="entry name" value="TRK SYSTEM POTASSIUM UPTAKE PROTEIN TRKG-RELATED"/>
    <property type="match status" value="1"/>
</dbReference>
<dbReference type="GO" id="GO:0005886">
    <property type="term" value="C:plasma membrane"/>
    <property type="evidence" value="ECO:0007669"/>
    <property type="project" value="UniProtKB-SubCell"/>
</dbReference>
<evidence type="ECO:0000256" key="5">
    <source>
        <dbReference type="ARBA" id="ARBA00022692"/>
    </source>
</evidence>
<evidence type="ECO:0000256" key="2">
    <source>
        <dbReference type="ARBA" id="ARBA00022448"/>
    </source>
</evidence>
<keyword evidence="9 10" id="KW-0472">Membrane</keyword>
<keyword evidence="2" id="KW-0813">Transport</keyword>
<dbReference type="NCBIfam" id="TIGR00933">
    <property type="entry name" value="2a38"/>
    <property type="match status" value="1"/>
</dbReference>
<reference evidence="11 12" key="1">
    <citation type="submission" date="2016-10" db="EMBL/GenBank/DDBJ databases">
        <authorList>
            <person name="de Groot N.N."/>
        </authorList>
    </citation>
    <scope>NUCLEOTIDE SEQUENCE [LARGE SCALE GENOMIC DNA]</scope>
    <source>
        <strain evidence="11 12">DSM 1736</strain>
    </source>
</reference>
<feature type="transmembrane region" description="Helical" evidence="10">
    <location>
        <begin position="203"/>
        <end position="223"/>
    </location>
</feature>
<dbReference type="InterPro" id="IPR003445">
    <property type="entry name" value="Cat_transpt"/>
</dbReference>
<feature type="transmembrane region" description="Helical" evidence="10">
    <location>
        <begin position="235"/>
        <end position="256"/>
    </location>
</feature>
<accession>A0A1G9KI63</accession>
<evidence type="ECO:0000256" key="7">
    <source>
        <dbReference type="ARBA" id="ARBA00022989"/>
    </source>
</evidence>
<proteinExistence type="predicted"/>
<dbReference type="Proteomes" id="UP000214880">
    <property type="component" value="Unassembled WGS sequence"/>
</dbReference>
<evidence type="ECO:0000256" key="10">
    <source>
        <dbReference type="SAM" id="Phobius"/>
    </source>
</evidence>
<keyword evidence="8" id="KW-0406">Ion transport</keyword>
<feature type="transmembrane region" description="Helical" evidence="10">
    <location>
        <begin position="84"/>
        <end position="107"/>
    </location>
</feature>
<gene>
    <name evidence="11" type="ORF">SAMN04488502_10137</name>
</gene>
<name>A0A1G9KI63_9FIRM</name>
<dbReference type="Pfam" id="PF02386">
    <property type="entry name" value="TrkH"/>
    <property type="match status" value="1"/>
</dbReference>
<comment type="subcellular location">
    <subcellularLocation>
        <location evidence="1">Cell membrane</location>
        <topology evidence="1">Multi-pass membrane protein</topology>
    </subcellularLocation>
</comment>
<evidence type="ECO:0000256" key="1">
    <source>
        <dbReference type="ARBA" id="ARBA00004651"/>
    </source>
</evidence>
<keyword evidence="4" id="KW-0633">Potassium transport</keyword>
<keyword evidence="6" id="KW-0630">Potassium</keyword>
<evidence type="ECO:0000256" key="6">
    <source>
        <dbReference type="ARBA" id="ARBA00022958"/>
    </source>
</evidence>
<evidence type="ECO:0000256" key="9">
    <source>
        <dbReference type="ARBA" id="ARBA00023136"/>
    </source>
</evidence>
<keyword evidence="5 10" id="KW-0812">Transmembrane</keyword>
<keyword evidence="12" id="KW-1185">Reference proteome</keyword>